<gene>
    <name evidence="1" type="ORF">TBRA_LOCUS8028</name>
</gene>
<feature type="non-terminal residue" evidence="1">
    <location>
        <position position="1"/>
    </location>
</feature>
<dbReference type="EMBL" id="CADCXV010000808">
    <property type="protein sequence ID" value="CAB0036148.1"/>
    <property type="molecule type" value="Genomic_DNA"/>
</dbReference>
<sequence>RRETHLLKPKTPFFDENNFLGRYGALKNLEKIFCGFFSSKSKKKRVGKWYF</sequence>
<reference evidence="1 2" key="1">
    <citation type="submission" date="2020-02" db="EMBL/GenBank/DDBJ databases">
        <authorList>
            <person name="Ferguson B K."/>
        </authorList>
    </citation>
    <scope>NUCLEOTIDE SEQUENCE [LARGE SCALE GENOMIC DNA]</scope>
</reference>
<evidence type="ECO:0000313" key="1">
    <source>
        <dbReference type="EMBL" id="CAB0036148.1"/>
    </source>
</evidence>
<organism evidence="1 2">
    <name type="scientific">Trichogramma brassicae</name>
    <dbReference type="NCBI Taxonomy" id="86971"/>
    <lineage>
        <taxon>Eukaryota</taxon>
        <taxon>Metazoa</taxon>
        <taxon>Ecdysozoa</taxon>
        <taxon>Arthropoda</taxon>
        <taxon>Hexapoda</taxon>
        <taxon>Insecta</taxon>
        <taxon>Pterygota</taxon>
        <taxon>Neoptera</taxon>
        <taxon>Endopterygota</taxon>
        <taxon>Hymenoptera</taxon>
        <taxon>Apocrita</taxon>
        <taxon>Proctotrupomorpha</taxon>
        <taxon>Chalcidoidea</taxon>
        <taxon>Trichogrammatidae</taxon>
        <taxon>Trichogramma</taxon>
    </lineage>
</organism>
<name>A0A6H5IL01_9HYME</name>
<dbReference type="AlphaFoldDB" id="A0A6H5IL01"/>
<protein>
    <submittedName>
        <fullName evidence="1">Uncharacterized protein</fullName>
    </submittedName>
</protein>
<dbReference type="Proteomes" id="UP000479190">
    <property type="component" value="Unassembled WGS sequence"/>
</dbReference>
<proteinExistence type="predicted"/>
<evidence type="ECO:0000313" key="2">
    <source>
        <dbReference type="Proteomes" id="UP000479190"/>
    </source>
</evidence>
<accession>A0A6H5IL01</accession>
<keyword evidence="2" id="KW-1185">Reference proteome</keyword>